<dbReference type="OrthoDB" id="76388at2759"/>
<dbReference type="GO" id="GO:0005576">
    <property type="term" value="C:extracellular region"/>
    <property type="evidence" value="ECO:0007669"/>
    <property type="project" value="UniProtKB-SubCell"/>
</dbReference>
<evidence type="ECO:0000256" key="8">
    <source>
        <dbReference type="ARBA" id="ARBA00023277"/>
    </source>
</evidence>
<keyword evidence="7" id="KW-0146">Chitin degradation</keyword>
<dbReference type="Gene3D" id="3.20.20.80">
    <property type="entry name" value="Glycosidases"/>
    <property type="match status" value="1"/>
</dbReference>
<feature type="domain" description="GH18" evidence="13">
    <location>
        <begin position="46"/>
        <end position="417"/>
    </location>
</feature>
<dbReference type="InterPro" id="IPR017853">
    <property type="entry name" value="GH"/>
</dbReference>
<evidence type="ECO:0000259" key="13">
    <source>
        <dbReference type="PROSITE" id="PS51910"/>
    </source>
</evidence>
<evidence type="ECO:0000256" key="11">
    <source>
        <dbReference type="RuleBase" id="RU000489"/>
    </source>
</evidence>
<evidence type="ECO:0000256" key="3">
    <source>
        <dbReference type="ARBA" id="ARBA00008682"/>
    </source>
</evidence>
<keyword evidence="6 11" id="KW-0378">Hydrolase</keyword>
<dbReference type="Gene3D" id="3.10.50.10">
    <property type="match status" value="1"/>
</dbReference>
<dbReference type="EC" id="3.2.1.14" evidence="4"/>
<keyword evidence="9 11" id="KW-0326">Glycosidase</keyword>
<evidence type="ECO:0000256" key="12">
    <source>
        <dbReference type="SAM" id="SignalP"/>
    </source>
</evidence>
<comment type="catalytic activity">
    <reaction evidence="1">
        <text>Random endo-hydrolysis of N-acetyl-beta-D-glucosaminide (1-&gt;4)-beta-linkages in chitin and chitodextrins.</text>
        <dbReference type="EC" id="3.2.1.14"/>
    </reaction>
</comment>
<dbReference type="GO" id="GO:0008843">
    <property type="term" value="F:endochitinase activity"/>
    <property type="evidence" value="ECO:0007669"/>
    <property type="project" value="UniProtKB-EC"/>
</dbReference>
<evidence type="ECO:0000256" key="7">
    <source>
        <dbReference type="ARBA" id="ARBA00023024"/>
    </source>
</evidence>
<dbReference type="PANTHER" id="PTHR11177:SF317">
    <property type="entry name" value="CHITINASE 12-RELATED"/>
    <property type="match status" value="1"/>
</dbReference>
<dbReference type="InterPro" id="IPR001223">
    <property type="entry name" value="Glyco_hydro18_cat"/>
</dbReference>
<feature type="chain" id="PRO_5002528233" description="chitinase" evidence="12">
    <location>
        <begin position="23"/>
        <end position="443"/>
    </location>
</feature>
<reference evidence="14 15" key="1">
    <citation type="submission" date="2015-04" db="EMBL/GenBank/DDBJ databases">
        <title>Genome sequence of Ceratocystis platani, a major pathogen of plane trees.</title>
        <authorList>
            <person name="Belbahri L."/>
        </authorList>
    </citation>
    <scope>NUCLEOTIDE SEQUENCE [LARGE SCALE GENOMIC DNA]</scope>
    <source>
        <strain evidence="14 15">CFO</strain>
    </source>
</reference>
<dbReference type="PROSITE" id="PS01095">
    <property type="entry name" value="GH18_1"/>
    <property type="match status" value="1"/>
</dbReference>
<proteinExistence type="inferred from homology"/>
<evidence type="ECO:0000256" key="4">
    <source>
        <dbReference type="ARBA" id="ARBA00012729"/>
    </source>
</evidence>
<evidence type="ECO:0000256" key="5">
    <source>
        <dbReference type="ARBA" id="ARBA00022525"/>
    </source>
</evidence>
<dbReference type="InterPro" id="IPR001579">
    <property type="entry name" value="Glyco_hydro_18_chit_AS"/>
</dbReference>
<dbReference type="GO" id="GO:0006032">
    <property type="term" value="P:chitin catabolic process"/>
    <property type="evidence" value="ECO:0007669"/>
    <property type="project" value="UniProtKB-KW"/>
</dbReference>
<accession>A0A0F8CNZ0</accession>
<dbReference type="FunFam" id="3.10.50.10:FF:000005">
    <property type="entry name" value="Endochitinase B1"/>
    <property type="match status" value="1"/>
</dbReference>
<evidence type="ECO:0000256" key="6">
    <source>
        <dbReference type="ARBA" id="ARBA00022801"/>
    </source>
</evidence>
<keyword evidence="5" id="KW-0964">Secreted</keyword>
<organism evidence="14 15">
    <name type="scientific">Ceratocystis fimbriata f. sp. platani</name>
    <dbReference type="NCBI Taxonomy" id="88771"/>
    <lineage>
        <taxon>Eukaryota</taxon>
        <taxon>Fungi</taxon>
        <taxon>Dikarya</taxon>
        <taxon>Ascomycota</taxon>
        <taxon>Pezizomycotina</taxon>
        <taxon>Sordariomycetes</taxon>
        <taxon>Hypocreomycetidae</taxon>
        <taxon>Microascales</taxon>
        <taxon>Ceratocystidaceae</taxon>
        <taxon>Ceratocystis</taxon>
    </lineage>
</organism>
<gene>
    <name evidence="14" type="primary">CHI1_5</name>
    <name evidence="14" type="ORF">CFO_g5206</name>
</gene>
<dbReference type="Pfam" id="PF00704">
    <property type="entry name" value="Glyco_hydro_18"/>
    <property type="match status" value="1"/>
</dbReference>
<dbReference type="InterPro" id="IPR029070">
    <property type="entry name" value="Chitinase_insertion_sf"/>
</dbReference>
<dbReference type="CDD" id="cd06548">
    <property type="entry name" value="GH18_chitinase"/>
    <property type="match status" value="1"/>
</dbReference>
<dbReference type="InterPro" id="IPR050314">
    <property type="entry name" value="Glycosyl_Hydrlase_18"/>
</dbReference>
<keyword evidence="10" id="KW-0624">Polysaccharide degradation</keyword>
<comment type="caution">
    <text evidence="14">The sequence shown here is derived from an EMBL/GenBank/DDBJ whole genome shotgun (WGS) entry which is preliminary data.</text>
</comment>
<dbReference type="InterPro" id="IPR011583">
    <property type="entry name" value="Chitinase_II/V-like_cat"/>
</dbReference>
<protein>
    <recommendedName>
        <fullName evidence="4">chitinase</fullName>
        <ecNumber evidence="4">3.2.1.14</ecNumber>
    </recommendedName>
</protein>
<evidence type="ECO:0000313" key="14">
    <source>
        <dbReference type="EMBL" id="KKF92442.1"/>
    </source>
</evidence>
<comment type="similarity">
    <text evidence="3">Belongs to the glycosyl hydrolase 18 family. Chitinase class V subfamily.</text>
</comment>
<dbReference type="GO" id="GO:0000272">
    <property type="term" value="P:polysaccharide catabolic process"/>
    <property type="evidence" value="ECO:0007669"/>
    <property type="project" value="UniProtKB-KW"/>
</dbReference>
<dbReference type="GO" id="GO:0008061">
    <property type="term" value="F:chitin binding"/>
    <property type="evidence" value="ECO:0007669"/>
    <property type="project" value="InterPro"/>
</dbReference>
<dbReference type="PANTHER" id="PTHR11177">
    <property type="entry name" value="CHITINASE"/>
    <property type="match status" value="1"/>
</dbReference>
<keyword evidence="8" id="KW-0119">Carbohydrate metabolism</keyword>
<feature type="signal peptide" evidence="12">
    <location>
        <begin position="1"/>
        <end position="22"/>
    </location>
</feature>
<sequence length="443" mass="48767">MLSKSIVASVLAAASSIVSVAAAPSTNQYTGANVARGDVAELDDGFMNLVYYTDWSIGERQFKASQMTADKLTHVNFAFLQPMKDGSILPGDLKNDVQVPLIEGETQPYTYEENGVTKYNALGCVKDLFMLKQKNRQLKTLISIGGWTWSENFTDIAADEAKIDLFAQQSVKYMADWGFDGVDIDWEYPKTKEEGASYITLLKRVRKELDDYAKKVTPDYHYLLTIAAPAGPSNYQQLDMKGLGEVLDYVNLMAYDYAGSWSTNSGYLANVYPSKSTPTATDVNTEAAVNAYIDGGVPAHKMILGMPIYGRSFEKTDGIGMKFEGVGGGTWEDGAYDYKVLPLEGAEEKFDEETLGQYSYDPVKKQLISYDTPQVVAKKVEYLRNKGLGGSMFWEASADKIGEASLIATSYNALERMGSASCSENQLYYPNSMYSNIATGIMA</sequence>
<evidence type="ECO:0000313" key="15">
    <source>
        <dbReference type="Proteomes" id="UP000034841"/>
    </source>
</evidence>
<dbReference type="SUPFAM" id="SSF51445">
    <property type="entry name" value="(Trans)glycosidases"/>
    <property type="match status" value="1"/>
</dbReference>
<dbReference type="SUPFAM" id="SSF54556">
    <property type="entry name" value="Chitinase insertion domain"/>
    <property type="match status" value="1"/>
</dbReference>
<evidence type="ECO:0000256" key="1">
    <source>
        <dbReference type="ARBA" id="ARBA00000822"/>
    </source>
</evidence>
<dbReference type="PROSITE" id="PS51910">
    <property type="entry name" value="GH18_2"/>
    <property type="match status" value="1"/>
</dbReference>
<keyword evidence="12" id="KW-0732">Signal</keyword>
<dbReference type="AlphaFoldDB" id="A0A0F8CNZ0"/>
<dbReference type="Proteomes" id="UP000034841">
    <property type="component" value="Unassembled WGS sequence"/>
</dbReference>
<name>A0A0F8CNZ0_CERFI</name>
<comment type="subcellular location">
    <subcellularLocation>
        <location evidence="2">Secreted</location>
    </subcellularLocation>
</comment>
<evidence type="ECO:0000256" key="9">
    <source>
        <dbReference type="ARBA" id="ARBA00023295"/>
    </source>
</evidence>
<dbReference type="EMBL" id="LBBL01000408">
    <property type="protein sequence ID" value="KKF92442.1"/>
    <property type="molecule type" value="Genomic_DNA"/>
</dbReference>
<evidence type="ECO:0000256" key="10">
    <source>
        <dbReference type="ARBA" id="ARBA00023326"/>
    </source>
</evidence>
<dbReference type="SMART" id="SM00636">
    <property type="entry name" value="Glyco_18"/>
    <property type="match status" value="1"/>
</dbReference>
<evidence type="ECO:0000256" key="2">
    <source>
        <dbReference type="ARBA" id="ARBA00004613"/>
    </source>
</evidence>
<keyword evidence="15" id="KW-1185">Reference proteome</keyword>